<keyword evidence="1" id="KW-1133">Transmembrane helix</keyword>
<evidence type="ECO:0000313" key="3">
    <source>
        <dbReference type="Proteomes" id="UP000031465"/>
    </source>
</evidence>
<proteinExistence type="predicted"/>
<evidence type="ECO:0000313" key="2">
    <source>
        <dbReference type="EMBL" id="KIC71613.1"/>
    </source>
</evidence>
<organism evidence="2 3">
    <name type="scientific">Candidatus Protochlamydia amoebophila</name>
    <dbReference type="NCBI Taxonomy" id="362787"/>
    <lineage>
        <taxon>Bacteria</taxon>
        <taxon>Pseudomonadati</taxon>
        <taxon>Chlamydiota</taxon>
        <taxon>Chlamydiia</taxon>
        <taxon>Parachlamydiales</taxon>
        <taxon>Parachlamydiaceae</taxon>
        <taxon>Candidatus Protochlamydia</taxon>
    </lineage>
</organism>
<reference evidence="2 3" key="1">
    <citation type="journal article" date="2014" name="Mol. Biol. Evol.">
        <title>Massive expansion of Ubiquitination-related gene families within the Chlamydiae.</title>
        <authorList>
            <person name="Domman D."/>
            <person name="Collingro A."/>
            <person name="Lagkouvardos I."/>
            <person name="Gehre L."/>
            <person name="Weinmaier T."/>
            <person name="Rattei T."/>
            <person name="Subtil A."/>
            <person name="Horn M."/>
        </authorList>
    </citation>
    <scope>NUCLEOTIDE SEQUENCE [LARGE SCALE GENOMIC DNA]</scope>
    <source>
        <strain evidence="2 3">EI2</strain>
    </source>
</reference>
<name>A0A0C1H9U3_9BACT</name>
<dbReference type="EMBL" id="JSAN01000081">
    <property type="protein sequence ID" value="KIC71613.1"/>
    <property type="molecule type" value="Genomic_DNA"/>
</dbReference>
<keyword evidence="1" id="KW-0472">Membrane</keyword>
<dbReference type="Proteomes" id="UP000031465">
    <property type="component" value="Unassembled WGS sequence"/>
</dbReference>
<feature type="transmembrane region" description="Helical" evidence="1">
    <location>
        <begin position="34"/>
        <end position="57"/>
    </location>
</feature>
<dbReference type="PATRIC" id="fig|362787.3.peg.1309"/>
<sequence>MSFKSNEVSINRIKSVKKAAILENTSIHKQVKQIVLLLIMVVLSAVFLSAFFLYLYLYNLIGQSDVNKMLIDSTVFKNSQFEKREQQVVDRLEFSYFVPKLTQFVMRPVTFKKYQEFYRFIASENILQSVDEKLDLIFHHHSTVLTMKLRSDPQSQLVFQIAQFLFLPDHYFRIQLIGVDKRGGWVYFSRSEFYKKLFSLLTINQNF</sequence>
<evidence type="ECO:0008006" key="4">
    <source>
        <dbReference type="Google" id="ProtNLM"/>
    </source>
</evidence>
<accession>A0A0C1H9U3</accession>
<dbReference type="AlphaFoldDB" id="A0A0C1H9U3"/>
<evidence type="ECO:0000256" key="1">
    <source>
        <dbReference type="SAM" id="Phobius"/>
    </source>
</evidence>
<keyword evidence="1" id="KW-0812">Transmembrane</keyword>
<gene>
    <name evidence="2" type="ORF">DB44_DI00180</name>
</gene>
<comment type="caution">
    <text evidence="2">The sequence shown here is derived from an EMBL/GenBank/DDBJ whole genome shotgun (WGS) entry which is preliminary data.</text>
</comment>
<protein>
    <recommendedName>
        <fullName evidence="4">Transmembrane protein</fullName>
    </recommendedName>
</protein>